<organism evidence="1 2">
    <name type="scientific">Auriscalpium vulgare</name>
    <dbReference type="NCBI Taxonomy" id="40419"/>
    <lineage>
        <taxon>Eukaryota</taxon>
        <taxon>Fungi</taxon>
        <taxon>Dikarya</taxon>
        <taxon>Basidiomycota</taxon>
        <taxon>Agaricomycotina</taxon>
        <taxon>Agaricomycetes</taxon>
        <taxon>Russulales</taxon>
        <taxon>Auriscalpiaceae</taxon>
        <taxon>Auriscalpium</taxon>
    </lineage>
</organism>
<dbReference type="Proteomes" id="UP000814033">
    <property type="component" value="Unassembled WGS sequence"/>
</dbReference>
<name>A0ACB8S8B2_9AGAM</name>
<gene>
    <name evidence="1" type="ORF">FA95DRAFT_1602040</name>
</gene>
<dbReference type="EMBL" id="MU275846">
    <property type="protein sequence ID" value="KAI0052392.1"/>
    <property type="molecule type" value="Genomic_DNA"/>
</dbReference>
<evidence type="ECO:0000313" key="2">
    <source>
        <dbReference type="Proteomes" id="UP000814033"/>
    </source>
</evidence>
<accession>A0ACB8S8B2</accession>
<reference evidence="1" key="2">
    <citation type="journal article" date="2022" name="New Phytol.">
        <title>Evolutionary transition to the ectomycorrhizal habit in the genomes of a hyperdiverse lineage of mushroom-forming fungi.</title>
        <authorList>
            <person name="Looney B."/>
            <person name="Miyauchi S."/>
            <person name="Morin E."/>
            <person name="Drula E."/>
            <person name="Courty P.E."/>
            <person name="Kohler A."/>
            <person name="Kuo A."/>
            <person name="LaButti K."/>
            <person name="Pangilinan J."/>
            <person name="Lipzen A."/>
            <person name="Riley R."/>
            <person name="Andreopoulos W."/>
            <person name="He G."/>
            <person name="Johnson J."/>
            <person name="Nolan M."/>
            <person name="Tritt A."/>
            <person name="Barry K.W."/>
            <person name="Grigoriev I.V."/>
            <person name="Nagy L.G."/>
            <person name="Hibbett D."/>
            <person name="Henrissat B."/>
            <person name="Matheny P.B."/>
            <person name="Labbe J."/>
            <person name="Martin F.M."/>
        </authorList>
    </citation>
    <scope>NUCLEOTIDE SEQUENCE</scope>
    <source>
        <strain evidence="1">FP105234-sp</strain>
    </source>
</reference>
<protein>
    <submittedName>
        <fullName evidence="1">Uncharacterized protein</fullName>
    </submittedName>
</protein>
<feature type="non-terminal residue" evidence="1">
    <location>
        <position position="190"/>
    </location>
</feature>
<comment type="caution">
    <text evidence="1">The sequence shown here is derived from an EMBL/GenBank/DDBJ whole genome shotgun (WGS) entry which is preliminary data.</text>
</comment>
<evidence type="ECO:0000313" key="1">
    <source>
        <dbReference type="EMBL" id="KAI0052392.1"/>
    </source>
</evidence>
<reference evidence="1" key="1">
    <citation type="submission" date="2021-02" db="EMBL/GenBank/DDBJ databases">
        <authorList>
            <consortium name="DOE Joint Genome Institute"/>
            <person name="Ahrendt S."/>
            <person name="Looney B.P."/>
            <person name="Miyauchi S."/>
            <person name="Morin E."/>
            <person name="Drula E."/>
            <person name="Courty P.E."/>
            <person name="Chicoki N."/>
            <person name="Fauchery L."/>
            <person name="Kohler A."/>
            <person name="Kuo A."/>
            <person name="Labutti K."/>
            <person name="Pangilinan J."/>
            <person name="Lipzen A."/>
            <person name="Riley R."/>
            <person name="Andreopoulos W."/>
            <person name="He G."/>
            <person name="Johnson J."/>
            <person name="Barry K.W."/>
            <person name="Grigoriev I.V."/>
            <person name="Nagy L."/>
            <person name="Hibbett D."/>
            <person name="Henrissat B."/>
            <person name="Matheny P.B."/>
            <person name="Labbe J."/>
            <person name="Martin F."/>
        </authorList>
    </citation>
    <scope>NUCLEOTIDE SEQUENCE</scope>
    <source>
        <strain evidence="1">FP105234-sp</strain>
    </source>
</reference>
<sequence length="190" mass="22100">MSASTSDGSRLPVELYRPVLEHLRNLYYPIHKISYVSRTWRHEVEAVQYLWVKVPDTNILFFCQTIKERPDLARRVRRFSFTSAAHRPRQPGDTEFLQSTLHALVNLRDLSILESPSGMVEEWVVTHMDYWVLDGCTFKLSRYATHLLWSKELASFLASQPSLREFQFFGGTTADSERVDVPDHALPRCN</sequence>
<proteinExistence type="predicted"/>
<keyword evidence="2" id="KW-1185">Reference proteome</keyword>